<evidence type="ECO:0000256" key="3">
    <source>
        <dbReference type="ARBA" id="ARBA00023002"/>
    </source>
</evidence>
<dbReference type="PRINTS" id="PR00420">
    <property type="entry name" value="RNGMNOXGNASE"/>
</dbReference>
<keyword evidence="4" id="KW-0503">Monooxygenase</keyword>
<reference evidence="6" key="1">
    <citation type="journal article" date="2020" name="Stud. Mycol.">
        <title>101 Dothideomycetes genomes: a test case for predicting lifestyles and emergence of pathogens.</title>
        <authorList>
            <person name="Haridas S."/>
            <person name="Albert R."/>
            <person name="Binder M."/>
            <person name="Bloem J."/>
            <person name="Labutti K."/>
            <person name="Salamov A."/>
            <person name="Andreopoulos B."/>
            <person name="Baker S."/>
            <person name="Barry K."/>
            <person name="Bills G."/>
            <person name="Bluhm B."/>
            <person name="Cannon C."/>
            <person name="Castanera R."/>
            <person name="Culley D."/>
            <person name="Daum C."/>
            <person name="Ezra D."/>
            <person name="Gonzalez J."/>
            <person name="Henrissat B."/>
            <person name="Kuo A."/>
            <person name="Liang C."/>
            <person name="Lipzen A."/>
            <person name="Lutzoni F."/>
            <person name="Magnuson J."/>
            <person name="Mondo S."/>
            <person name="Nolan M."/>
            <person name="Ohm R."/>
            <person name="Pangilinan J."/>
            <person name="Park H.-J."/>
            <person name="Ramirez L."/>
            <person name="Alfaro M."/>
            <person name="Sun H."/>
            <person name="Tritt A."/>
            <person name="Yoshinaga Y."/>
            <person name="Zwiers L.-H."/>
            <person name="Turgeon B."/>
            <person name="Goodwin S."/>
            <person name="Spatafora J."/>
            <person name="Crous P."/>
            <person name="Grigoriev I."/>
        </authorList>
    </citation>
    <scope>NUCLEOTIDE SEQUENCE</scope>
    <source>
        <strain evidence="6">CBS 133067</strain>
    </source>
</reference>
<evidence type="ECO:0000256" key="2">
    <source>
        <dbReference type="ARBA" id="ARBA00022827"/>
    </source>
</evidence>
<dbReference type="Pfam" id="PF01494">
    <property type="entry name" value="FAD_binding_3"/>
    <property type="match status" value="2"/>
</dbReference>
<name>A0A9P4I871_9PEZI</name>
<keyword evidence="1" id="KW-0285">Flavoprotein</keyword>
<dbReference type="SUPFAM" id="SSF51905">
    <property type="entry name" value="FAD/NAD(P)-binding domain"/>
    <property type="match status" value="1"/>
</dbReference>
<protein>
    <submittedName>
        <fullName evidence="6">Salicylate hydroxylase</fullName>
    </submittedName>
</protein>
<dbReference type="PANTHER" id="PTHR46972">
    <property type="entry name" value="MONOOXYGENASE ASQM-RELATED"/>
    <property type="match status" value="1"/>
</dbReference>
<feature type="domain" description="FAD-binding" evidence="5">
    <location>
        <begin position="313"/>
        <end position="349"/>
    </location>
</feature>
<keyword evidence="7" id="KW-1185">Reference proteome</keyword>
<dbReference type="AlphaFoldDB" id="A0A9P4I871"/>
<proteinExistence type="predicted"/>
<feature type="domain" description="FAD-binding" evidence="5">
    <location>
        <begin position="7"/>
        <end position="174"/>
    </location>
</feature>
<keyword evidence="2" id="KW-0274">FAD</keyword>
<dbReference type="InterPro" id="IPR002938">
    <property type="entry name" value="FAD-bd"/>
</dbReference>
<dbReference type="Gene3D" id="3.50.50.60">
    <property type="entry name" value="FAD/NAD(P)-binding domain"/>
    <property type="match status" value="1"/>
</dbReference>
<keyword evidence="3" id="KW-0560">Oxidoreductase</keyword>
<dbReference type="InterPro" id="IPR036188">
    <property type="entry name" value="FAD/NAD-bd_sf"/>
</dbReference>
<comment type="caution">
    <text evidence="6">The sequence shown here is derived from an EMBL/GenBank/DDBJ whole genome shotgun (WGS) entry which is preliminary data.</text>
</comment>
<dbReference type="OrthoDB" id="655030at2759"/>
<evidence type="ECO:0000313" key="6">
    <source>
        <dbReference type="EMBL" id="KAF2094942.1"/>
    </source>
</evidence>
<evidence type="ECO:0000313" key="7">
    <source>
        <dbReference type="Proteomes" id="UP000799772"/>
    </source>
</evidence>
<gene>
    <name evidence="6" type="ORF">NA57DRAFT_68454</name>
</gene>
<evidence type="ECO:0000259" key="5">
    <source>
        <dbReference type="Pfam" id="PF01494"/>
    </source>
</evidence>
<accession>A0A9P4I871</accession>
<dbReference type="EMBL" id="ML978133">
    <property type="protein sequence ID" value="KAF2094942.1"/>
    <property type="molecule type" value="Genomic_DNA"/>
</dbReference>
<dbReference type="GO" id="GO:0004497">
    <property type="term" value="F:monooxygenase activity"/>
    <property type="evidence" value="ECO:0007669"/>
    <property type="project" value="UniProtKB-KW"/>
</dbReference>
<sequence length="427" mass="46052">MSPPRLRIAIVGGGPAGLTLGLLLHKRGIPFIIFELRQKPTPEELAKPAGSLDLHQESGLAAIRGCDLFDEFSSLTGDCTEAQRISNKDGNIIYTDEGELSNRPEISRHKLTELLLSHLPASLIKWGHKLLGAKSSTASGHTEIELDFGQNGKQTFDLVIGADGAWSRVRTLLTDVNPQYAGVQFITLNIRQITTRYPHLAELVGLGSFACLGDRHGVSSQRSVQDVARIYIMISTEDEHFATTTGLSSKTPAQAKGKLIDGGLPFSRWGTNIKELVAVACDDESAANPSAHLDIMPLYSLPVGHSWEHRPCVTLIGDAAHLMCPWAGEGVNLAMKDSLLLSQAIIKAHEIAGQDAVSLQDALDPLMKEFEANMMAGAKEEAQGTVENGKMMFGSDDGATALAHFFKSHGYEAIEMPTADSAIRPRS</sequence>
<dbReference type="Proteomes" id="UP000799772">
    <property type="component" value="Unassembled WGS sequence"/>
</dbReference>
<dbReference type="PANTHER" id="PTHR46972:SF1">
    <property type="entry name" value="FAD DEPENDENT OXIDOREDUCTASE DOMAIN-CONTAINING PROTEIN"/>
    <property type="match status" value="1"/>
</dbReference>
<evidence type="ECO:0000256" key="4">
    <source>
        <dbReference type="ARBA" id="ARBA00023033"/>
    </source>
</evidence>
<dbReference type="GO" id="GO:0071949">
    <property type="term" value="F:FAD binding"/>
    <property type="evidence" value="ECO:0007669"/>
    <property type="project" value="InterPro"/>
</dbReference>
<evidence type="ECO:0000256" key="1">
    <source>
        <dbReference type="ARBA" id="ARBA00022630"/>
    </source>
</evidence>
<organism evidence="6 7">
    <name type="scientific">Rhizodiscina lignyota</name>
    <dbReference type="NCBI Taxonomy" id="1504668"/>
    <lineage>
        <taxon>Eukaryota</taxon>
        <taxon>Fungi</taxon>
        <taxon>Dikarya</taxon>
        <taxon>Ascomycota</taxon>
        <taxon>Pezizomycotina</taxon>
        <taxon>Dothideomycetes</taxon>
        <taxon>Pleosporomycetidae</taxon>
        <taxon>Aulographales</taxon>
        <taxon>Rhizodiscinaceae</taxon>
        <taxon>Rhizodiscina</taxon>
    </lineage>
</organism>